<reference evidence="7" key="3">
    <citation type="submission" date="2021-05" db="UniProtKB">
        <authorList>
            <consortium name="EnsemblPlants"/>
        </authorList>
    </citation>
    <scope>IDENTIFICATION</scope>
    <source>
        <strain evidence="7">cv. B73</strain>
    </source>
</reference>
<comment type="cofactor">
    <cofactor evidence="4">
        <name>heme</name>
        <dbReference type="ChEBI" id="CHEBI:30413"/>
    </cofactor>
</comment>
<feature type="transmembrane region" description="Helical" evidence="6">
    <location>
        <begin position="35"/>
        <end position="56"/>
    </location>
</feature>
<dbReference type="PANTHER" id="PTHR47955">
    <property type="entry name" value="CYTOCHROME P450 FAMILY 71 PROTEIN"/>
    <property type="match status" value="1"/>
</dbReference>
<dbReference type="GO" id="GO:0005506">
    <property type="term" value="F:iron ion binding"/>
    <property type="evidence" value="ECO:0007669"/>
    <property type="project" value="InterPro"/>
</dbReference>
<reference evidence="7" key="2">
    <citation type="submission" date="2019-07" db="EMBL/GenBank/DDBJ databases">
        <authorList>
            <person name="Seetharam A."/>
            <person name="Woodhouse M."/>
            <person name="Cannon E."/>
        </authorList>
    </citation>
    <scope>NUCLEOTIDE SEQUENCE [LARGE SCALE GENOMIC DNA]</scope>
    <source>
        <strain evidence="7">cv. B73</strain>
    </source>
</reference>
<dbReference type="CDD" id="cd11072">
    <property type="entry name" value="CYP71-like"/>
    <property type="match status" value="1"/>
</dbReference>
<comment type="similarity">
    <text evidence="1 5">Belongs to the cytochrome P450 family.</text>
</comment>
<dbReference type="SUPFAM" id="SSF48264">
    <property type="entry name" value="Cytochrome P450"/>
    <property type="match status" value="1"/>
</dbReference>
<dbReference type="GO" id="GO:0016705">
    <property type="term" value="F:oxidoreductase activity, acting on paired donors, with incorporation or reduction of molecular oxygen"/>
    <property type="evidence" value="ECO:0007669"/>
    <property type="project" value="InterPro"/>
</dbReference>
<dbReference type="InParanoid" id="A0A804UFP3"/>
<dbReference type="PRINTS" id="PR00385">
    <property type="entry name" value="P450"/>
</dbReference>
<dbReference type="FunCoup" id="A0A804UFP3">
    <property type="interactions" value="604"/>
</dbReference>
<dbReference type="Gene3D" id="1.10.630.10">
    <property type="entry name" value="Cytochrome P450"/>
    <property type="match status" value="1"/>
</dbReference>
<proteinExistence type="evidence at protein level"/>
<dbReference type="AlphaFoldDB" id="A0A804UFP3"/>
<keyword evidence="8" id="KW-1185">Reference proteome</keyword>
<dbReference type="PROSITE" id="PS00086">
    <property type="entry name" value="CYTOCHROME_P450"/>
    <property type="match status" value="1"/>
</dbReference>
<accession>A0A804UFP3</accession>
<evidence type="ECO:0000256" key="4">
    <source>
        <dbReference type="PIRSR" id="PIRSR602401-1"/>
    </source>
</evidence>
<dbReference type="EnsemblPlants" id="Zm00001eb339170_T001">
    <property type="protein sequence ID" value="Zm00001eb339170_P001"/>
    <property type="gene ID" value="Zm00001eb339170"/>
</dbReference>
<evidence type="ECO:0000256" key="5">
    <source>
        <dbReference type="RuleBase" id="RU000461"/>
    </source>
</evidence>
<keyword evidence="5" id="KW-0503">Monooxygenase</keyword>
<dbReference type="FunFam" id="1.10.630.10:FF:000079">
    <property type="entry name" value="Cytochrome P450 71A26"/>
    <property type="match status" value="1"/>
</dbReference>
<dbReference type="Pfam" id="PF00067">
    <property type="entry name" value="p450"/>
    <property type="match status" value="1"/>
</dbReference>
<evidence type="ECO:0008006" key="10">
    <source>
        <dbReference type="Google" id="ProtNLM"/>
    </source>
</evidence>
<dbReference type="GO" id="GO:0004497">
    <property type="term" value="F:monooxygenase activity"/>
    <property type="evidence" value="ECO:0007669"/>
    <property type="project" value="UniProtKB-KW"/>
</dbReference>
<evidence type="ECO:0000256" key="3">
    <source>
        <dbReference type="ARBA" id="ARBA00023004"/>
    </source>
</evidence>
<evidence type="ECO:0007829" key="9">
    <source>
        <dbReference type="PeptideAtlas" id="A0A804UFP3"/>
    </source>
</evidence>
<dbReference type="InterPro" id="IPR036396">
    <property type="entry name" value="Cyt_P450_sf"/>
</dbReference>
<organism evidence="7 8">
    <name type="scientific">Zea mays</name>
    <name type="common">Maize</name>
    <dbReference type="NCBI Taxonomy" id="4577"/>
    <lineage>
        <taxon>Eukaryota</taxon>
        <taxon>Viridiplantae</taxon>
        <taxon>Streptophyta</taxon>
        <taxon>Embryophyta</taxon>
        <taxon>Tracheophyta</taxon>
        <taxon>Spermatophyta</taxon>
        <taxon>Magnoliopsida</taxon>
        <taxon>Liliopsida</taxon>
        <taxon>Poales</taxon>
        <taxon>Poaceae</taxon>
        <taxon>PACMAD clade</taxon>
        <taxon>Panicoideae</taxon>
        <taxon>Andropogonodae</taxon>
        <taxon>Andropogoneae</taxon>
        <taxon>Tripsacinae</taxon>
        <taxon>Zea</taxon>
    </lineage>
</organism>
<name>A0A804UFP3_MAIZE</name>
<sequence length="564" mass="61576">MAIVDKQCAYKEKAPCTKKKSHFCLCSANMALEPIALLLTVLIAAPLTVLLLFLVAGNKKAARAASPTPPRRRDRLRLPLPPSPRGLPLVGHLHLLGALPHRALMSLARAHGPVLLLRLGRVPTVIVSSAAAAEEVMRARDLTFANRPASAMAERLLYGRDVAFAPYGEYWRQVRRVCVVHLLSARHVGSFRRVREQEAAALAARVARDSAGGAAVGLSDLLTEYANAVVSRAAFGDESARGLLDEFDSGRRQRKVLSDLQKLIGTTPLGELLPWLGWVDAVTGLEGKIRRTFEALDGLLEKVIDDHRRRPRNGEDGSHRDFVDVLLDVHEKDQEHGIQLESNEIKAIILDMFAAGTDTTTTVMEWAMAELVTHPRAMRRAQDEVRAAAAGSTGVNEDHVAQLDYLKAVLKETLRLHAPVPLLVPREPAADTEILGYHVPARTRVLVNAWAIGRDPATWERAEEFVPERFLGGGAAANVGFKGQHFELLPFGAGRRMCPGIAFAEGSAEMALASLLYHFDWEASRGQNREGTPSLDMTEMSGITVHIKSGLPLVSKPWSGSPLN</sequence>
<dbReference type="Gramene" id="Zm00001eb339170_T001">
    <property type="protein sequence ID" value="Zm00001eb339170_P001"/>
    <property type="gene ID" value="Zm00001eb339170"/>
</dbReference>
<keyword evidence="2 4" id="KW-0479">Metal-binding</keyword>
<dbReference type="GO" id="GO:0020037">
    <property type="term" value="F:heme binding"/>
    <property type="evidence" value="ECO:0007669"/>
    <property type="project" value="InterPro"/>
</dbReference>
<evidence type="ECO:0000256" key="1">
    <source>
        <dbReference type="ARBA" id="ARBA00010617"/>
    </source>
</evidence>
<feature type="binding site" description="axial binding residue" evidence="4">
    <location>
        <position position="498"/>
    </location>
    <ligand>
        <name>heme</name>
        <dbReference type="ChEBI" id="CHEBI:30413"/>
    </ligand>
    <ligandPart>
        <name>Fe</name>
        <dbReference type="ChEBI" id="CHEBI:18248"/>
    </ligandPart>
</feature>
<keyword evidence="6" id="KW-0812">Transmembrane</keyword>
<keyword evidence="6" id="KW-1133">Transmembrane helix</keyword>
<gene>
    <name evidence="7" type="primary">LOC103635008</name>
</gene>
<protein>
    <recommendedName>
        <fullName evidence="10">Cytochrome P450 71A1</fullName>
    </recommendedName>
</protein>
<keyword evidence="6" id="KW-0472">Membrane</keyword>
<evidence type="ECO:0000256" key="2">
    <source>
        <dbReference type="ARBA" id="ARBA00022723"/>
    </source>
</evidence>
<dbReference type="InterPro" id="IPR001128">
    <property type="entry name" value="Cyt_P450"/>
</dbReference>
<dbReference type="InterPro" id="IPR017972">
    <property type="entry name" value="Cyt_P450_CS"/>
</dbReference>
<evidence type="ECO:0000256" key="6">
    <source>
        <dbReference type="SAM" id="Phobius"/>
    </source>
</evidence>
<reference evidence="8" key="1">
    <citation type="journal article" date="2009" name="Science">
        <title>The B73 maize genome: complexity, diversity, and dynamics.</title>
        <authorList>
            <person name="Schnable P.S."/>
            <person name="Ware D."/>
            <person name="Fulton R.S."/>
            <person name="Stein J.C."/>
            <person name="Wei F."/>
            <person name="Pasternak S."/>
            <person name="Liang C."/>
            <person name="Zhang J."/>
            <person name="Fulton L."/>
            <person name="Graves T.A."/>
            <person name="Minx P."/>
            <person name="Reily A.D."/>
            <person name="Courtney L."/>
            <person name="Kruchowski S.S."/>
            <person name="Tomlinson C."/>
            <person name="Strong C."/>
            <person name="Delehaunty K."/>
            <person name="Fronick C."/>
            <person name="Courtney B."/>
            <person name="Rock S.M."/>
            <person name="Belter E."/>
            <person name="Du F."/>
            <person name="Kim K."/>
            <person name="Abbott R.M."/>
            <person name="Cotton M."/>
            <person name="Levy A."/>
            <person name="Marchetto P."/>
            <person name="Ochoa K."/>
            <person name="Jackson S.M."/>
            <person name="Gillam B."/>
            <person name="Chen W."/>
            <person name="Yan L."/>
            <person name="Higginbotham J."/>
            <person name="Cardenas M."/>
            <person name="Waligorski J."/>
            <person name="Applebaum E."/>
            <person name="Phelps L."/>
            <person name="Falcone J."/>
            <person name="Kanchi K."/>
            <person name="Thane T."/>
            <person name="Scimone A."/>
            <person name="Thane N."/>
            <person name="Henke J."/>
            <person name="Wang T."/>
            <person name="Ruppert J."/>
            <person name="Shah N."/>
            <person name="Rotter K."/>
            <person name="Hodges J."/>
            <person name="Ingenthron E."/>
            <person name="Cordes M."/>
            <person name="Kohlberg S."/>
            <person name="Sgro J."/>
            <person name="Delgado B."/>
            <person name="Mead K."/>
            <person name="Chinwalla A."/>
            <person name="Leonard S."/>
            <person name="Crouse K."/>
            <person name="Collura K."/>
            <person name="Kudrna D."/>
            <person name="Currie J."/>
            <person name="He R."/>
            <person name="Angelova A."/>
            <person name="Rajasekar S."/>
            <person name="Mueller T."/>
            <person name="Lomeli R."/>
            <person name="Scara G."/>
            <person name="Ko A."/>
            <person name="Delaney K."/>
            <person name="Wissotski M."/>
            <person name="Lopez G."/>
            <person name="Campos D."/>
            <person name="Braidotti M."/>
            <person name="Ashley E."/>
            <person name="Golser W."/>
            <person name="Kim H."/>
            <person name="Lee S."/>
            <person name="Lin J."/>
            <person name="Dujmic Z."/>
            <person name="Kim W."/>
            <person name="Talag J."/>
            <person name="Zuccolo A."/>
            <person name="Fan C."/>
            <person name="Sebastian A."/>
            <person name="Kramer M."/>
            <person name="Spiegel L."/>
            <person name="Nascimento L."/>
            <person name="Zutavern T."/>
            <person name="Miller B."/>
            <person name="Ambroise C."/>
            <person name="Muller S."/>
            <person name="Spooner W."/>
            <person name="Narechania A."/>
            <person name="Ren L."/>
            <person name="Wei S."/>
            <person name="Kumari S."/>
            <person name="Faga B."/>
            <person name="Levy M.J."/>
            <person name="McMahan L."/>
            <person name="Van Buren P."/>
            <person name="Vaughn M.W."/>
            <person name="Ying K."/>
            <person name="Yeh C.-T."/>
            <person name="Emrich S.J."/>
            <person name="Jia Y."/>
            <person name="Kalyanaraman A."/>
            <person name="Hsia A.-P."/>
            <person name="Barbazuk W.B."/>
            <person name="Baucom R.S."/>
            <person name="Brutnell T.P."/>
            <person name="Carpita N.C."/>
            <person name="Chaparro C."/>
            <person name="Chia J.-M."/>
            <person name="Deragon J.-M."/>
            <person name="Estill J.C."/>
            <person name="Fu Y."/>
            <person name="Jeddeloh J.A."/>
            <person name="Han Y."/>
            <person name="Lee H."/>
            <person name="Li P."/>
            <person name="Lisch D.R."/>
            <person name="Liu S."/>
            <person name="Liu Z."/>
            <person name="Nagel D.H."/>
            <person name="McCann M.C."/>
            <person name="SanMiguel P."/>
            <person name="Myers A.M."/>
            <person name="Nettleton D."/>
            <person name="Nguyen J."/>
            <person name="Penning B.W."/>
            <person name="Ponnala L."/>
            <person name="Schneider K.L."/>
            <person name="Schwartz D.C."/>
            <person name="Sharma A."/>
            <person name="Soderlund C."/>
            <person name="Springer N.M."/>
            <person name="Sun Q."/>
            <person name="Wang H."/>
            <person name="Waterman M."/>
            <person name="Westerman R."/>
            <person name="Wolfgruber T.K."/>
            <person name="Yang L."/>
            <person name="Yu Y."/>
            <person name="Zhang L."/>
            <person name="Zhou S."/>
            <person name="Zhu Q."/>
            <person name="Bennetzen J.L."/>
            <person name="Dawe R.K."/>
            <person name="Jiang J."/>
            <person name="Jiang N."/>
            <person name="Presting G.G."/>
            <person name="Wessler S.R."/>
            <person name="Aluru S."/>
            <person name="Martienssen R.A."/>
            <person name="Clifton S.W."/>
            <person name="McCombie W.R."/>
            <person name="Wing R.A."/>
            <person name="Wilson R.K."/>
        </authorList>
    </citation>
    <scope>NUCLEOTIDE SEQUENCE [LARGE SCALE GENOMIC DNA]</scope>
    <source>
        <strain evidence="8">cv. B73</strain>
    </source>
</reference>
<keyword evidence="5" id="KW-0560">Oxidoreductase</keyword>
<keyword evidence="3 4" id="KW-0408">Iron</keyword>
<keyword evidence="9" id="KW-1267">Proteomics identification</keyword>
<dbReference type="PANTHER" id="PTHR47955:SF15">
    <property type="entry name" value="CYTOCHROME P450 71A2-LIKE"/>
    <property type="match status" value="1"/>
</dbReference>
<dbReference type="GO" id="GO:0016491">
    <property type="term" value="F:oxidoreductase activity"/>
    <property type="evidence" value="ECO:0000318"/>
    <property type="project" value="GO_Central"/>
</dbReference>
<dbReference type="Proteomes" id="UP000007305">
    <property type="component" value="Chromosome 8"/>
</dbReference>
<evidence type="ECO:0000313" key="7">
    <source>
        <dbReference type="EnsemblPlants" id="Zm00001eb339170_P001"/>
    </source>
</evidence>
<evidence type="ECO:0000313" key="8">
    <source>
        <dbReference type="Proteomes" id="UP000007305"/>
    </source>
</evidence>
<dbReference type="PRINTS" id="PR00463">
    <property type="entry name" value="EP450I"/>
</dbReference>
<dbReference type="InterPro" id="IPR002401">
    <property type="entry name" value="Cyt_P450_E_grp-I"/>
</dbReference>
<keyword evidence="4 5" id="KW-0349">Heme</keyword>